<evidence type="ECO:0000259" key="5">
    <source>
        <dbReference type="PROSITE" id="PS50043"/>
    </source>
</evidence>
<sequence length="359" mass="37921">LIAAMSSLADYRQGRWDDAAARGQIAAAIADELGPCWMSAHAHAVASLVPAARGDWRRAGQHADAARRLARDATAPVAVIGPAFAAAHLAAARNRPDEVITLLTPLLDLFTRPEPAPSSPGPIAYAQPAPPHAACAQPALPDPTAYAPIAPSSPDPTAHAQPAPLDAMANAERGLLPWADLLLDALITEGDLRRADDVPAGSPGVRARLLAAGHEIEMARVAFEAACVETEEPFERARTLLAYGSFLRRLGRRAAAAEQLKEALRELERLEAVPYAQRCEIELAACGQQHAVSALGLTPQQDAVAQLVANGLTNRQIARELLLSVKTVEYHISQVYARLGVSSRVALANGVRARTGSSL</sequence>
<dbReference type="Gene3D" id="1.10.10.10">
    <property type="entry name" value="Winged helix-like DNA-binding domain superfamily/Winged helix DNA-binding domain"/>
    <property type="match status" value="1"/>
</dbReference>
<name>A0ABW4GUN1_9ACTN</name>
<comment type="caution">
    <text evidence="6">The sequence shown here is derived from an EMBL/GenBank/DDBJ whole genome shotgun (WGS) entry which is preliminary data.</text>
</comment>
<dbReference type="SUPFAM" id="SSF46894">
    <property type="entry name" value="C-terminal effector domain of the bipartite response regulators"/>
    <property type="match status" value="1"/>
</dbReference>
<dbReference type="SMART" id="SM00421">
    <property type="entry name" value="HTH_LUXR"/>
    <property type="match status" value="1"/>
</dbReference>
<accession>A0ABW4GUN1</accession>
<reference evidence="7" key="1">
    <citation type="journal article" date="2019" name="Int. J. Syst. Evol. Microbiol.">
        <title>The Global Catalogue of Microorganisms (GCM) 10K type strain sequencing project: providing services to taxonomists for standard genome sequencing and annotation.</title>
        <authorList>
            <consortium name="The Broad Institute Genomics Platform"/>
            <consortium name="The Broad Institute Genome Sequencing Center for Infectious Disease"/>
            <person name="Wu L."/>
            <person name="Ma J."/>
        </authorList>
    </citation>
    <scope>NUCLEOTIDE SEQUENCE [LARGE SCALE GENOMIC DNA]</scope>
    <source>
        <strain evidence="7">CGMCC 1.15399</strain>
    </source>
</reference>
<protein>
    <submittedName>
        <fullName evidence="6">LuxR C-terminal-related transcriptional regulator</fullName>
    </submittedName>
</protein>
<organism evidence="6 7">
    <name type="scientific">Nonomuraea guangzhouensis</name>
    <dbReference type="NCBI Taxonomy" id="1291555"/>
    <lineage>
        <taxon>Bacteria</taxon>
        <taxon>Bacillati</taxon>
        <taxon>Actinomycetota</taxon>
        <taxon>Actinomycetes</taxon>
        <taxon>Streptosporangiales</taxon>
        <taxon>Streptosporangiaceae</taxon>
        <taxon>Nonomuraea</taxon>
    </lineage>
</organism>
<evidence type="ECO:0000256" key="1">
    <source>
        <dbReference type="ARBA" id="ARBA00023015"/>
    </source>
</evidence>
<dbReference type="CDD" id="cd06170">
    <property type="entry name" value="LuxR_C_like"/>
    <property type="match status" value="1"/>
</dbReference>
<dbReference type="InterPro" id="IPR016032">
    <property type="entry name" value="Sig_transdc_resp-reg_C-effctor"/>
</dbReference>
<dbReference type="InterPro" id="IPR036388">
    <property type="entry name" value="WH-like_DNA-bd_sf"/>
</dbReference>
<dbReference type="EMBL" id="JBHUCM010000063">
    <property type="protein sequence ID" value="MFD1546242.1"/>
    <property type="molecule type" value="Genomic_DNA"/>
</dbReference>
<dbReference type="RefSeq" id="WP_378625892.1">
    <property type="nucleotide sequence ID" value="NZ_JBHUCM010000063.1"/>
</dbReference>
<evidence type="ECO:0000313" key="6">
    <source>
        <dbReference type="EMBL" id="MFD1546242.1"/>
    </source>
</evidence>
<keyword evidence="1" id="KW-0805">Transcription regulation</keyword>
<evidence type="ECO:0000313" key="7">
    <source>
        <dbReference type="Proteomes" id="UP001597097"/>
    </source>
</evidence>
<evidence type="ECO:0000256" key="2">
    <source>
        <dbReference type="ARBA" id="ARBA00023125"/>
    </source>
</evidence>
<feature type="non-terminal residue" evidence="6">
    <location>
        <position position="1"/>
    </location>
</feature>
<keyword evidence="7" id="KW-1185">Reference proteome</keyword>
<feature type="domain" description="HTH luxR-type" evidence="5">
    <location>
        <begin position="290"/>
        <end position="355"/>
    </location>
</feature>
<dbReference type="PANTHER" id="PTHR44688:SF16">
    <property type="entry name" value="DNA-BINDING TRANSCRIPTIONAL ACTIVATOR DEVR_DOSR"/>
    <property type="match status" value="1"/>
</dbReference>
<feature type="region of interest" description="Disordered" evidence="4">
    <location>
        <begin position="113"/>
        <end position="162"/>
    </location>
</feature>
<proteinExistence type="predicted"/>
<feature type="compositionally biased region" description="Low complexity" evidence="4">
    <location>
        <begin position="122"/>
        <end position="139"/>
    </location>
</feature>
<dbReference type="PRINTS" id="PR00038">
    <property type="entry name" value="HTHLUXR"/>
</dbReference>
<dbReference type="Proteomes" id="UP001597097">
    <property type="component" value="Unassembled WGS sequence"/>
</dbReference>
<keyword evidence="3" id="KW-0804">Transcription</keyword>
<keyword evidence="2" id="KW-0238">DNA-binding</keyword>
<evidence type="ECO:0000256" key="3">
    <source>
        <dbReference type="ARBA" id="ARBA00023163"/>
    </source>
</evidence>
<dbReference type="PANTHER" id="PTHR44688">
    <property type="entry name" value="DNA-BINDING TRANSCRIPTIONAL ACTIVATOR DEVR_DOSR"/>
    <property type="match status" value="1"/>
</dbReference>
<dbReference type="PROSITE" id="PS50043">
    <property type="entry name" value="HTH_LUXR_2"/>
    <property type="match status" value="1"/>
</dbReference>
<gene>
    <name evidence="6" type="ORF">ACFSJ0_55060</name>
</gene>
<evidence type="ECO:0000256" key="4">
    <source>
        <dbReference type="SAM" id="MobiDB-lite"/>
    </source>
</evidence>
<dbReference type="InterPro" id="IPR000792">
    <property type="entry name" value="Tscrpt_reg_LuxR_C"/>
</dbReference>
<dbReference type="Pfam" id="PF00196">
    <property type="entry name" value="GerE"/>
    <property type="match status" value="1"/>
</dbReference>